<evidence type="ECO:0000256" key="4">
    <source>
        <dbReference type="ARBA" id="ARBA00005225"/>
    </source>
</evidence>
<dbReference type="InterPro" id="IPR043129">
    <property type="entry name" value="ATPase_NBD"/>
</dbReference>
<evidence type="ECO:0000313" key="18">
    <source>
        <dbReference type="Proteomes" id="UP000232222"/>
    </source>
</evidence>
<evidence type="ECO:0000256" key="2">
    <source>
        <dbReference type="ARBA" id="ARBA00001958"/>
    </source>
</evidence>
<evidence type="ECO:0000256" key="16">
    <source>
        <dbReference type="HAMAP-Rule" id="MF_01274"/>
    </source>
</evidence>
<dbReference type="SUPFAM" id="SSF53067">
    <property type="entry name" value="Actin-like ATPase domain"/>
    <property type="match status" value="1"/>
</dbReference>
<name>A0A2K8NST7_9MOLU</name>
<keyword evidence="18" id="KW-1185">Reference proteome</keyword>
<dbReference type="KEGG" id="efr:EFREU_v1c02010"/>
<dbReference type="RefSeq" id="WP_100609184.1">
    <property type="nucleotide sequence ID" value="NZ_CP024962.1"/>
</dbReference>
<evidence type="ECO:0000313" key="17">
    <source>
        <dbReference type="EMBL" id="ATZ16228.1"/>
    </source>
</evidence>
<evidence type="ECO:0000256" key="15">
    <source>
        <dbReference type="ARBA" id="ARBA00040883"/>
    </source>
</evidence>
<dbReference type="OrthoDB" id="9804707at2"/>
<dbReference type="CDD" id="cd24015">
    <property type="entry name" value="ASKHA_NBD_PanK-III"/>
    <property type="match status" value="1"/>
</dbReference>
<sequence>MKVILIDAGNTTIDCRFFQQQTKKIKKGLRVLTNDFLAMTPRDFLDKLAITTPEPVFLAYSSVVPNFNQWLTDLPRWVNVFNIRDSSLINNKDFDFDWERLGSDFLAMFYAREWTNAVLINCGTASTISFISQGKFQGTIITPGVTIGLEALINKAALLTPGAYKWETALFGQNTQVSLGIGCVNGHYEMLKSLATKQMTIKSEIVFTGGNAILFQPGWTQDGFEYQEDLIFAGLIYLSQSALKIANNKIKN</sequence>
<dbReference type="PANTHER" id="PTHR34265:SF1">
    <property type="entry name" value="TYPE III PANTOTHENATE KINASE"/>
    <property type="match status" value="1"/>
</dbReference>
<dbReference type="GO" id="GO:0004594">
    <property type="term" value="F:pantothenate kinase activity"/>
    <property type="evidence" value="ECO:0007669"/>
    <property type="project" value="UniProtKB-UniRule"/>
</dbReference>
<dbReference type="PANTHER" id="PTHR34265">
    <property type="entry name" value="TYPE III PANTOTHENATE KINASE"/>
    <property type="match status" value="1"/>
</dbReference>
<feature type="binding site" evidence="16">
    <location>
        <position position="175"/>
    </location>
    <ligand>
        <name>substrate</name>
    </ligand>
</feature>
<dbReference type="Pfam" id="PF03309">
    <property type="entry name" value="Pan_kinase"/>
    <property type="match status" value="1"/>
</dbReference>
<dbReference type="Gene3D" id="3.30.420.40">
    <property type="match status" value="2"/>
</dbReference>
<evidence type="ECO:0000256" key="7">
    <source>
        <dbReference type="ARBA" id="ARBA00022490"/>
    </source>
</evidence>
<organism evidence="17 18">
    <name type="scientific">Entomoplasma freundtii</name>
    <dbReference type="NCBI Taxonomy" id="74700"/>
    <lineage>
        <taxon>Bacteria</taxon>
        <taxon>Bacillati</taxon>
        <taxon>Mycoplasmatota</taxon>
        <taxon>Mollicutes</taxon>
        <taxon>Entomoplasmatales</taxon>
        <taxon>Entomoplasmataceae</taxon>
        <taxon>Entomoplasma</taxon>
    </lineage>
</organism>
<comment type="catalytic activity">
    <reaction evidence="1 16">
        <text>(R)-pantothenate + ATP = (R)-4'-phosphopantothenate + ADP + H(+)</text>
        <dbReference type="Rhea" id="RHEA:16373"/>
        <dbReference type="ChEBI" id="CHEBI:10986"/>
        <dbReference type="ChEBI" id="CHEBI:15378"/>
        <dbReference type="ChEBI" id="CHEBI:29032"/>
        <dbReference type="ChEBI" id="CHEBI:30616"/>
        <dbReference type="ChEBI" id="CHEBI:456216"/>
        <dbReference type="EC" id="2.7.1.33"/>
    </reaction>
</comment>
<feature type="binding site" evidence="16">
    <location>
        <begin position="102"/>
        <end position="105"/>
    </location>
    <ligand>
        <name>substrate</name>
    </ligand>
</feature>
<keyword evidence="11 16" id="KW-0067">ATP-binding</keyword>
<dbReference type="GO" id="GO:0015937">
    <property type="term" value="P:coenzyme A biosynthetic process"/>
    <property type="evidence" value="ECO:0007669"/>
    <property type="project" value="UniProtKB-UniRule"/>
</dbReference>
<dbReference type="GO" id="GO:0005737">
    <property type="term" value="C:cytoplasm"/>
    <property type="evidence" value="ECO:0007669"/>
    <property type="project" value="UniProtKB-SubCell"/>
</dbReference>
<comment type="subcellular location">
    <subcellularLocation>
        <location evidence="3 16">Cytoplasm</location>
    </subcellularLocation>
</comment>
<evidence type="ECO:0000256" key="6">
    <source>
        <dbReference type="ARBA" id="ARBA00012102"/>
    </source>
</evidence>
<comment type="cofactor">
    <cofactor evidence="16">
        <name>NH4(+)</name>
        <dbReference type="ChEBI" id="CHEBI:28938"/>
    </cofactor>
    <cofactor evidence="16">
        <name>K(+)</name>
        <dbReference type="ChEBI" id="CHEBI:29103"/>
    </cofactor>
    <text evidence="16">A monovalent cation. Ammonium or potassium.</text>
</comment>
<dbReference type="EC" id="2.7.1.33" evidence="6 16"/>
<evidence type="ECO:0000256" key="5">
    <source>
        <dbReference type="ARBA" id="ARBA00011738"/>
    </source>
</evidence>
<reference evidence="17 18" key="1">
    <citation type="submission" date="2017-11" db="EMBL/GenBank/DDBJ databases">
        <title>Genome sequence of Entomoplasma freundtii BARC 318 (ATCC 51999).</title>
        <authorList>
            <person name="Lo W.-S."/>
            <person name="Gasparich G.E."/>
            <person name="Kuo C.-H."/>
        </authorList>
    </citation>
    <scope>NUCLEOTIDE SEQUENCE [LARGE SCALE GENOMIC DNA]</scope>
    <source>
        <strain evidence="17 18">BARC 318</strain>
    </source>
</reference>
<comment type="function">
    <text evidence="16">Catalyzes the phosphorylation of pantothenate (Pan), the first step in CoA biosynthesis.</text>
</comment>
<dbReference type="AlphaFoldDB" id="A0A2K8NST7"/>
<comment type="subunit">
    <text evidence="5 16">Homodimer.</text>
</comment>
<comment type="pathway">
    <text evidence="4 16">Cofactor biosynthesis; coenzyme A biosynthesis; CoA from (R)-pantothenate: step 1/5.</text>
</comment>
<keyword evidence="9 16" id="KW-0547">Nucleotide-binding</keyword>
<evidence type="ECO:0000256" key="14">
    <source>
        <dbReference type="ARBA" id="ARBA00038036"/>
    </source>
</evidence>
<dbReference type="UniPathway" id="UPA00241">
    <property type="reaction ID" value="UER00352"/>
</dbReference>
<comment type="caution">
    <text evidence="16">Lacks conserved residue(s) required for the propagation of feature annotation.</text>
</comment>
<evidence type="ECO:0000256" key="13">
    <source>
        <dbReference type="ARBA" id="ARBA00022993"/>
    </source>
</evidence>
<feature type="active site" description="Proton acceptor" evidence="16">
    <location>
        <position position="104"/>
    </location>
</feature>
<evidence type="ECO:0000256" key="11">
    <source>
        <dbReference type="ARBA" id="ARBA00022840"/>
    </source>
</evidence>
<dbReference type="NCBIfam" id="TIGR00671">
    <property type="entry name" value="baf"/>
    <property type="match status" value="1"/>
</dbReference>
<gene>
    <name evidence="16 17" type="primary">coaX</name>
    <name evidence="17" type="ORF">EFREU_v1c02010</name>
</gene>
<dbReference type="EMBL" id="CP024962">
    <property type="protein sequence ID" value="ATZ16228.1"/>
    <property type="molecule type" value="Genomic_DNA"/>
</dbReference>
<keyword evidence="12 16" id="KW-0630">Potassium</keyword>
<evidence type="ECO:0000256" key="9">
    <source>
        <dbReference type="ARBA" id="ARBA00022741"/>
    </source>
</evidence>
<feature type="binding site" evidence="16">
    <location>
        <position position="124"/>
    </location>
    <ligand>
        <name>ATP</name>
        <dbReference type="ChEBI" id="CHEBI:30616"/>
    </ligand>
</feature>
<dbReference type="Proteomes" id="UP000232222">
    <property type="component" value="Chromosome"/>
</dbReference>
<keyword evidence="13 16" id="KW-0173">Coenzyme A biosynthesis</keyword>
<comment type="similarity">
    <text evidence="14 16">Belongs to the type III pantothenate kinase family.</text>
</comment>
<dbReference type="GO" id="GO:0005524">
    <property type="term" value="F:ATP binding"/>
    <property type="evidence" value="ECO:0007669"/>
    <property type="project" value="UniProtKB-UniRule"/>
</dbReference>
<evidence type="ECO:0000256" key="12">
    <source>
        <dbReference type="ARBA" id="ARBA00022958"/>
    </source>
</evidence>
<dbReference type="HAMAP" id="MF_01274">
    <property type="entry name" value="Pantothen_kinase_3"/>
    <property type="match status" value="1"/>
</dbReference>
<evidence type="ECO:0000256" key="3">
    <source>
        <dbReference type="ARBA" id="ARBA00004496"/>
    </source>
</evidence>
<keyword evidence="8 16" id="KW-0808">Transferase</keyword>
<evidence type="ECO:0000256" key="10">
    <source>
        <dbReference type="ARBA" id="ARBA00022777"/>
    </source>
</evidence>
<evidence type="ECO:0000256" key="8">
    <source>
        <dbReference type="ARBA" id="ARBA00022679"/>
    </source>
</evidence>
<comment type="cofactor">
    <cofactor evidence="2">
        <name>K(+)</name>
        <dbReference type="ChEBI" id="CHEBI:29103"/>
    </cofactor>
</comment>
<keyword evidence="7 16" id="KW-0963">Cytoplasm</keyword>
<dbReference type="InterPro" id="IPR004619">
    <property type="entry name" value="Type_III_PanK"/>
</dbReference>
<feature type="binding site" evidence="16">
    <location>
        <begin position="7"/>
        <end position="14"/>
    </location>
    <ligand>
        <name>ATP</name>
        <dbReference type="ChEBI" id="CHEBI:30616"/>
    </ligand>
</feature>
<accession>A0A2K8NST7</accession>
<proteinExistence type="inferred from homology"/>
<protein>
    <recommendedName>
        <fullName evidence="15 16">Type III pantothenate kinase</fullName>
        <ecNumber evidence="6 16">2.7.1.33</ecNumber>
    </recommendedName>
    <alternativeName>
        <fullName evidence="16">PanK-III</fullName>
    </alternativeName>
    <alternativeName>
        <fullName evidence="16">Pantothenic acid kinase</fullName>
    </alternativeName>
</protein>
<evidence type="ECO:0000256" key="1">
    <source>
        <dbReference type="ARBA" id="ARBA00001206"/>
    </source>
</evidence>
<keyword evidence="10 16" id="KW-0418">Kinase</keyword>